<dbReference type="Gene3D" id="3.40.50.300">
    <property type="entry name" value="P-loop containing nucleotide triphosphate hydrolases"/>
    <property type="match status" value="1"/>
</dbReference>
<dbReference type="InterPro" id="IPR003593">
    <property type="entry name" value="AAA+_ATPase"/>
</dbReference>
<evidence type="ECO:0000256" key="2">
    <source>
        <dbReference type="ARBA" id="ARBA00022741"/>
    </source>
</evidence>
<keyword evidence="5" id="KW-0805">Transcription regulation</keyword>
<protein>
    <submittedName>
        <fullName evidence="11">Two component, sigma54 specific, transcriptional regulator, Fis family</fullName>
    </submittedName>
</protein>
<keyword evidence="2" id="KW-0547">Nucleotide-binding</keyword>
<dbReference type="InterPro" id="IPR025943">
    <property type="entry name" value="Sigma_54_int_dom_ATP-bd_2"/>
</dbReference>
<sequence>MNRSILVVDDEIRYRELYARVLRDAGFDVHEAGSAADALEFMDRRTPDMVVSDVRMPAESGLDLLRRVRAEKPELPFLLVTAYADVREAVDALKLGAVDYLAKPVDLDELLAAVRDTLGVGAGAGGEIPAASLTGIVAESLAMRSVLRDAYRVAPSDATILLTGESGSGKEIVAQFIHRHSARSAKPLVPVNCAAIAPTLLASELFGHEKGAFTGAVTKRKGYFREAHEGTLFLDEIGDMPLELQPSLLRATETGRITPVGSDKETVIDCRLIAATNHDLETDVAEGRFRQDLYYRLNVITIDIPPLRERPEDIPPLARLFLNKDKTEARRLSRAAMQTLISHPWPGNVRELANAMAHVRLLSQTDVILPEHLPPAVRKSAGKAAPESRIPVEQDAPAQTKTLEQHEIEAVTAALKHTKGNRTHAAQLLGITRRGLIYKLKRLGLE</sequence>
<dbReference type="InterPro" id="IPR025662">
    <property type="entry name" value="Sigma_54_int_dom_ATP-bd_1"/>
</dbReference>
<organism evidence="11 12">
    <name type="scientific">Desulfomicrobium baculatum (strain DSM 4028 / VKM B-1378 / X)</name>
    <name type="common">Desulfovibrio baculatus</name>
    <dbReference type="NCBI Taxonomy" id="525897"/>
    <lineage>
        <taxon>Bacteria</taxon>
        <taxon>Pseudomonadati</taxon>
        <taxon>Thermodesulfobacteriota</taxon>
        <taxon>Desulfovibrionia</taxon>
        <taxon>Desulfovibrionales</taxon>
        <taxon>Desulfomicrobiaceae</taxon>
        <taxon>Desulfomicrobium</taxon>
    </lineage>
</organism>
<dbReference type="CDD" id="cd00009">
    <property type="entry name" value="AAA"/>
    <property type="match status" value="1"/>
</dbReference>
<evidence type="ECO:0000256" key="6">
    <source>
        <dbReference type="ARBA" id="ARBA00023125"/>
    </source>
</evidence>
<keyword evidence="6" id="KW-0238">DNA-binding</keyword>
<keyword evidence="4" id="KW-0902">Two-component regulatory system</keyword>
<dbReference type="eggNOG" id="COG2204">
    <property type="taxonomic scope" value="Bacteria"/>
</dbReference>
<keyword evidence="12" id="KW-1185">Reference proteome</keyword>
<dbReference type="Gene3D" id="1.10.8.60">
    <property type="match status" value="1"/>
</dbReference>
<dbReference type="OrthoDB" id="9763792at2"/>
<evidence type="ECO:0000313" key="12">
    <source>
        <dbReference type="Proteomes" id="UP000002216"/>
    </source>
</evidence>
<dbReference type="InterPro" id="IPR001789">
    <property type="entry name" value="Sig_transdc_resp-reg_receiver"/>
</dbReference>
<evidence type="ECO:0000256" key="8">
    <source>
        <dbReference type="PROSITE-ProRule" id="PRU00169"/>
    </source>
</evidence>
<dbReference type="KEGG" id="dba:Dbac_0628"/>
<keyword evidence="1 8" id="KW-0597">Phosphoprotein</keyword>
<dbReference type="InterPro" id="IPR002197">
    <property type="entry name" value="HTH_Fis"/>
</dbReference>
<dbReference type="InterPro" id="IPR009057">
    <property type="entry name" value="Homeodomain-like_sf"/>
</dbReference>
<dbReference type="SMART" id="SM00448">
    <property type="entry name" value="REC"/>
    <property type="match status" value="1"/>
</dbReference>
<dbReference type="GO" id="GO:0000160">
    <property type="term" value="P:phosphorelay signal transduction system"/>
    <property type="evidence" value="ECO:0007669"/>
    <property type="project" value="UniProtKB-KW"/>
</dbReference>
<name>C7LX78_DESBD</name>
<dbReference type="PROSITE" id="PS50110">
    <property type="entry name" value="RESPONSE_REGULATORY"/>
    <property type="match status" value="1"/>
</dbReference>
<keyword evidence="3" id="KW-0067">ATP-binding</keyword>
<dbReference type="PROSITE" id="PS00688">
    <property type="entry name" value="SIGMA54_INTERACT_3"/>
    <property type="match status" value="1"/>
</dbReference>
<gene>
    <name evidence="11" type="ordered locus">Dbac_0628</name>
</gene>
<evidence type="ECO:0000259" key="9">
    <source>
        <dbReference type="PROSITE" id="PS50045"/>
    </source>
</evidence>
<dbReference type="PROSITE" id="PS00675">
    <property type="entry name" value="SIGMA54_INTERACT_1"/>
    <property type="match status" value="1"/>
</dbReference>
<dbReference type="SUPFAM" id="SSF46689">
    <property type="entry name" value="Homeodomain-like"/>
    <property type="match status" value="1"/>
</dbReference>
<feature type="domain" description="Response regulatory" evidence="10">
    <location>
        <begin position="4"/>
        <end position="118"/>
    </location>
</feature>
<dbReference type="STRING" id="525897.Dbac_0628"/>
<feature type="domain" description="Sigma-54 factor interaction" evidence="9">
    <location>
        <begin position="136"/>
        <end position="361"/>
    </location>
</feature>
<evidence type="ECO:0000256" key="3">
    <source>
        <dbReference type="ARBA" id="ARBA00022840"/>
    </source>
</evidence>
<dbReference type="Gene3D" id="1.10.10.60">
    <property type="entry name" value="Homeodomain-like"/>
    <property type="match status" value="1"/>
</dbReference>
<evidence type="ECO:0000256" key="5">
    <source>
        <dbReference type="ARBA" id="ARBA00023015"/>
    </source>
</evidence>
<dbReference type="PANTHER" id="PTHR32071">
    <property type="entry name" value="TRANSCRIPTIONAL REGULATORY PROTEIN"/>
    <property type="match status" value="1"/>
</dbReference>
<dbReference type="InterPro" id="IPR058031">
    <property type="entry name" value="AAA_lid_NorR"/>
</dbReference>
<reference evidence="11 12" key="1">
    <citation type="journal article" date="2009" name="Stand. Genomic Sci.">
        <title>Complete genome sequence of Desulfomicrobium baculatum type strain (X).</title>
        <authorList>
            <person name="Copeland A."/>
            <person name="Spring S."/>
            <person name="Goker M."/>
            <person name="Schneider S."/>
            <person name="Lapidus A."/>
            <person name="Del Rio T.G."/>
            <person name="Tice H."/>
            <person name="Cheng J.F."/>
            <person name="Chen F."/>
            <person name="Nolan M."/>
            <person name="Bruce D."/>
            <person name="Goodwin L."/>
            <person name="Pitluck S."/>
            <person name="Ivanova N."/>
            <person name="Mavrommatis K."/>
            <person name="Ovchinnikova G."/>
            <person name="Pati A."/>
            <person name="Chen A."/>
            <person name="Palaniappan K."/>
            <person name="Land M."/>
            <person name="Hauser L."/>
            <person name="Chang Y.J."/>
            <person name="Jeffries C.C."/>
            <person name="Meincke L."/>
            <person name="Sims D."/>
            <person name="Brettin T."/>
            <person name="Detter J.C."/>
            <person name="Han C."/>
            <person name="Chain P."/>
            <person name="Bristow J."/>
            <person name="Eisen J.A."/>
            <person name="Markowitz V."/>
            <person name="Hugenholtz P."/>
            <person name="Kyrpides N.C."/>
            <person name="Klenk H.P."/>
            <person name="Lucas S."/>
        </authorList>
    </citation>
    <scope>NUCLEOTIDE SEQUENCE [LARGE SCALE GENOMIC DNA]</scope>
    <source>
        <strain evidence="12">DSM 4028 / VKM B-1378 / X</strain>
    </source>
</reference>
<evidence type="ECO:0000259" key="10">
    <source>
        <dbReference type="PROSITE" id="PS50110"/>
    </source>
</evidence>
<evidence type="ECO:0000313" key="11">
    <source>
        <dbReference type="EMBL" id="ACU88751.1"/>
    </source>
</evidence>
<evidence type="ECO:0000256" key="4">
    <source>
        <dbReference type="ARBA" id="ARBA00023012"/>
    </source>
</evidence>
<dbReference type="InterPro" id="IPR025944">
    <property type="entry name" value="Sigma_54_int_dom_CS"/>
</dbReference>
<proteinExistence type="predicted"/>
<dbReference type="FunFam" id="3.40.50.300:FF:000006">
    <property type="entry name" value="DNA-binding transcriptional regulator NtrC"/>
    <property type="match status" value="1"/>
</dbReference>
<dbReference type="Pfam" id="PF25601">
    <property type="entry name" value="AAA_lid_14"/>
    <property type="match status" value="1"/>
</dbReference>
<dbReference type="InterPro" id="IPR027417">
    <property type="entry name" value="P-loop_NTPase"/>
</dbReference>
<evidence type="ECO:0000256" key="1">
    <source>
        <dbReference type="ARBA" id="ARBA00022553"/>
    </source>
</evidence>
<dbReference type="InterPro" id="IPR002078">
    <property type="entry name" value="Sigma_54_int"/>
</dbReference>
<dbReference type="EMBL" id="CP001629">
    <property type="protein sequence ID" value="ACU88751.1"/>
    <property type="molecule type" value="Genomic_DNA"/>
</dbReference>
<dbReference type="GO" id="GO:0006355">
    <property type="term" value="P:regulation of DNA-templated transcription"/>
    <property type="evidence" value="ECO:0007669"/>
    <property type="project" value="InterPro"/>
</dbReference>
<dbReference type="Pfam" id="PF00072">
    <property type="entry name" value="Response_reg"/>
    <property type="match status" value="1"/>
</dbReference>
<dbReference type="SMART" id="SM00382">
    <property type="entry name" value="AAA"/>
    <property type="match status" value="1"/>
</dbReference>
<dbReference type="HOGENOM" id="CLU_000445_0_6_7"/>
<dbReference type="Gene3D" id="3.40.50.2300">
    <property type="match status" value="1"/>
</dbReference>
<dbReference type="InterPro" id="IPR011006">
    <property type="entry name" value="CheY-like_superfamily"/>
</dbReference>
<dbReference type="RefSeq" id="WP_015772851.1">
    <property type="nucleotide sequence ID" value="NC_013173.1"/>
</dbReference>
<dbReference type="SUPFAM" id="SSF52172">
    <property type="entry name" value="CheY-like"/>
    <property type="match status" value="1"/>
</dbReference>
<dbReference type="PROSITE" id="PS50045">
    <property type="entry name" value="SIGMA54_INTERACT_4"/>
    <property type="match status" value="1"/>
</dbReference>
<dbReference type="SUPFAM" id="SSF52540">
    <property type="entry name" value="P-loop containing nucleoside triphosphate hydrolases"/>
    <property type="match status" value="1"/>
</dbReference>
<dbReference type="GO" id="GO:0005524">
    <property type="term" value="F:ATP binding"/>
    <property type="evidence" value="ECO:0007669"/>
    <property type="project" value="UniProtKB-KW"/>
</dbReference>
<dbReference type="FunFam" id="3.40.50.2300:FF:000018">
    <property type="entry name" value="DNA-binding transcriptional regulator NtrC"/>
    <property type="match status" value="1"/>
</dbReference>
<dbReference type="PROSITE" id="PS00676">
    <property type="entry name" value="SIGMA54_INTERACT_2"/>
    <property type="match status" value="1"/>
</dbReference>
<dbReference type="AlphaFoldDB" id="C7LX78"/>
<dbReference type="Proteomes" id="UP000002216">
    <property type="component" value="Chromosome"/>
</dbReference>
<dbReference type="Pfam" id="PF02954">
    <property type="entry name" value="HTH_8"/>
    <property type="match status" value="1"/>
</dbReference>
<dbReference type="GO" id="GO:0043565">
    <property type="term" value="F:sequence-specific DNA binding"/>
    <property type="evidence" value="ECO:0007669"/>
    <property type="project" value="InterPro"/>
</dbReference>
<dbReference type="Pfam" id="PF00158">
    <property type="entry name" value="Sigma54_activat"/>
    <property type="match status" value="1"/>
</dbReference>
<evidence type="ECO:0000256" key="7">
    <source>
        <dbReference type="ARBA" id="ARBA00023163"/>
    </source>
</evidence>
<dbReference type="PRINTS" id="PR01590">
    <property type="entry name" value="HTHFIS"/>
</dbReference>
<feature type="modified residue" description="4-aspartylphosphate" evidence="8">
    <location>
        <position position="53"/>
    </location>
</feature>
<keyword evidence="7" id="KW-0804">Transcription</keyword>
<accession>C7LX78</accession>